<accession>A0A3P6TY60</accession>
<protein>
    <submittedName>
        <fullName evidence="3">Uncharacterized protein</fullName>
    </submittedName>
</protein>
<evidence type="ECO:0000313" key="3">
    <source>
        <dbReference type="EMBL" id="VDK69231.1"/>
    </source>
</evidence>
<evidence type="ECO:0000256" key="2">
    <source>
        <dbReference type="SAM" id="Phobius"/>
    </source>
</evidence>
<organism evidence="3 4">
    <name type="scientific">Litomosoides sigmodontis</name>
    <name type="common">Filarial nematode worm</name>
    <dbReference type="NCBI Taxonomy" id="42156"/>
    <lineage>
        <taxon>Eukaryota</taxon>
        <taxon>Metazoa</taxon>
        <taxon>Ecdysozoa</taxon>
        <taxon>Nematoda</taxon>
        <taxon>Chromadorea</taxon>
        <taxon>Rhabditida</taxon>
        <taxon>Spirurina</taxon>
        <taxon>Spiruromorpha</taxon>
        <taxon>Filarioidea</taxon>
        <taxon>Onchocercidae</taxon>
        <taxon>Litomosoides</taxon>
    </lineage>
</organism>
<sequence>MGGNNSTPKSDPLMDHQPYPDMNVIFKSIPKMMQVADDMHRMTNYIMDLRNMTVGLVCLLIVGVFLFLIVKFTQSRSNAARRKRELGHRIESLMDRSLPRHTHYGAYHGYLDSWHDSKSQRSGNVGATVIDVEKIPMNQSQDNSTHNETSTTPLETPNLLNGYAHKRLDPVKLVVEDLPYADS</sequence>
<dbReference type="OMA" id="PRHTHYG"/>
<evidence type="ECO:0000313" key="4">
    <source>
        <dbReference type="Proteomes" id="UP000277928"/>
    </source>
</evidence>
<proteinExistence type="predicted"/>
<dbReference type="EMBL" id="UYRX01000019">
    <property type="protein sequence ID" value="VDK69231.1"/>
    <property type="molecule type" value="Genomic_DNA"/>
</dbReference>
<dbReference type="AlphaFoldDB" id="A0A3P6TY60"/>
<dbReference type="Proteomes" id="UP000277928">
    <property type="component" value="Unassembled WGS sequence"/>
</dbReference>
<name>A0A3P6TY60_LITSI</name>
<feature type="region of interest" description="Disordered" evidence="1">
    <location>
        <begin position="136"/>
        <end position="161"/>
    </location>
</feature>
<keyword evidence="2" id="KW-1133">Transmembrane helix</keyword>
<dbReference type="OrthoDB" id="5858966at2759"/>
<keyword evidence="4" id="KW-1185">Reference proteome</keyword>
<keyword evidence="2" id="KW-0472">Membrane</keyword>
<reference evidence="3 4" key="1">
    <citation type="submission" date="2018-08" db="EMBL/GenBank/DDBJ databases">
        <authorList>
            <person name="Laetsch R D."/>
            <person name="Stevens L."/>
            <person name="Kumar S."/>
            <person name="Blaxter L. M."/>
        </authorList>
    </citation>
    <scope>NUCLEOTIDE SEQUENCE [LARGE SCALE GENOMIC DNA]</scope>
</reference>
<feature type="transmembrane region" description="Helical" evidence="2">
    <location>
        <begin position="52"/>
        <end position="73"/>
    </location>
</feature>
<evidence type="ECO:0000256" key="1">
    <source>
        <dbReference type="SAM" id="MobiDB-lite"/>
    </source>
</evidence>
<feature type="compositionally biased region" description="Polar residues" evidence="1">
    <location>
        <begin position="137"/>
        <end position="159"/>
    </location>
</feature>
<gene>
    <name evidence="3" type="ORF">NLS_LOCUS695</name>
</gene>
<keyword evidence="2" id="KW-0812">Transmembrane</keyword>